<evidence type="ECO:0000256" key="6">
    <source>
        <dbReference type="ARBA" id="ARBA00022777"/>
    </source>
</evidence>
<comment type="cofactor">
    <cofactor evidence="10">
        <name>Mg(2+)</name>
        <dbReference type="ChEBI" id="CHEBI:18420"/>
    </cofactor>
</comment>
<dbReference type="HAMAP" id="MF_01249">
    <property type="entry name" value="HPr_kinase"/>
    <property type="match status" value="1"/>
</dbReference>
<dbReference type="InterPro" id="IPR028979">
    <property type="entry name" value="Ser_kin/Pase_Hpr-like_N_sf"/>
</dbReference>
<dbReference type="SUPFAM" id="SSF75138">
    <property type="entry name" value="HprK N-terminal domain-like"/>
    <property type="match status" value="1"/>
</dbReference>
<evidence type="ECO:0000259" key="12">
    <source>
        <dbReference type="Pfam" id="PF07475"/>
    </source>
</evidence>
<comment type="catalytic activity">
    <reaction evidence="9 10">
        <text>[HPr protein]-O-phospho-L-serine + phosphate + H(+) = [HPr protein]-L-serine + diphosphate</text>
        <dbReference type="Rhea" id="RHEA:46604"/>
        <dbReference type="Rhea" id="RHEA-COMP:11602"/>
        <dbReference type="Rhea" id="RHEA-COMP:11603"/>
        <dbReference type="ChEBI" id="CHEBI:15378"/>
        <dbReference type="ChEBI" id="CHEBI:29999"/>
        <dbReference type="ChEBI" id="CHEBI:33019"/>
        <dbReference type="ChEBI" id="CHEBI:43474"/>
        <dbReference type="ChEBI" id="CHEBI:83421"/>
    </reaction>
</comment>
<dbReference type="Pfam" id="PF07475">
    <property type="entry name" value="Hpr_kinase_C"/>
    <property type="match status" value="1"/>
</dbReference>
<feature type="active site" evidence="10">
    <location>
        <position position="139"/>
    </location>
</feature>
<dbReference type="EMBL" id="JAUSUR010000002">
    <property type="protein sequence ID" value="MDQ0360540.1"/>
    <property type="molecule type" value="Genomic_DNA"/>
</dbReference>
<feature type="domain" description="HPr(Ser) kinase/phosphorylase N-terminal" evidence="11">
    <location>
        <begin position="4"/>
        <end position="128"/>
    </location>
</feature>
<proteinExistence type="inferred from homology"/>
<dbReference type="SUPFAM" id="SSF53795">
    <property type="entry name" value="PEP carboxykinase-like"/>
    <property type="match status" value="1"/>
</dbReference>
<comment type="miscellaneous">
    <text evidence="10">Both phosphorylation and phosphorolysis are carried out by the same active site and suggest a common mechanism for both reactions.</text>
</comment>
<gene>
    <name evidence="10" type="primary">hprK</name>
    <name evidence="13" type="ORF">J2S15_001285</name>
</gene>
<comment type="catalytic activity">
    <reaction evidence="1 10">
        <text>[HPr protein]-L-serine + ATP = [HPr protein]-O-phospho-L-serine + ADP + H(+)</text>
        <dbReference type="Rhea" id="RHEA:46600"/>
        <dbReference type="Rhea" id="RHEA-COMP:11602"/>
        <dbReference type="Rhea" id="RHEA-COMP:11603"/>
        <dbReference type="ChEBI" id="CHEBI:15378"/>
        <dbReference type="ChEBI" id="CHEBI:29999"/>
        <dbReference type="ChEBI" id="CHEBI:30616"/>
        <dbReference type="ChEBI" id="CHEBI:83421"/>
        <dbReference type="ChEBI" id="CHEBI:456216"/>
    </reaction>
</comment>
<dbReference type="PANTHER" id="PTHR30305">
    <property type="entry name" value="PROTEIN YJDM-RELATED"/>
    <property type="match status" value="1"/>
</dbReference>
<evidence type="ECO:0000256" key="9">
    <source>
        <dbReference type="ARBA" id="ARBA00047657"/>
    </source>
</evidence>
<evidence type="ECO:0000256" key="10">
    <source>
        <dbReference type="HAMAP-Rule" id="MF_01249"/>
    </source>
</evidence>
<dbReference type="Proteomes" id="UP001230220">
    <property type="component" value="Unassembled WGS sequence"/>
</dbReference>
<comment type="subunit">
    <text evidence="10">Homohexamer.</text>
</comment>
<keyword evidence="6 10" id="KW-0418">Kinase</keyword>
<keyword evidence="7 10" id="KW-0067">ATP-binding</keyword>
<dbReference type="EC" id="2.7.4.-" evidence="10"/>
<evidence type="ECO:0000256" key="3">
    <source>
        <dbReference type="ARBA" id="ARBA00022527"/>
    </source>
</evidence>
<keyword evidence="4 10" id="KW-0808">Transferase</keyword>
<dbReference type="Gene3D" id="3.40.50.300">
    <property type="entry name" value="P-loop containing nucleotide triphosphate hydrolases"/>
    <property type="match status" value="1"/>
</dbReference>
<feature type="region of interest" description="Important for the catalytic mechanism of dephosphorylation" evidence="10">
    <location>
        <begin position="266"/>
        <end position="271"/>
    </location>
</feature>
<evidence type="ECO:0000256" key="7">
    <source>
        <dbReference type="ARBA" id="ARBA00022840"/>
    </source>
</evidence>
<dbReference type="GO" id="GO:0016301">
    <property type="term" value="F:kinase activity"/>
    <property type="evidence" value="ECO:0007669"/>
    <property type="project" value="UniProtKB-KW"/>
</dbReference>
<keyword evidence="8 10" id="KW-0511">Multifunctional enzyme</keyword>
<keyword evidence="10" id="KW-0119">Carbohydrate metabolism</keyword>
<keyword evidence="10" id="KW-0479">Metal-binding</keyword>
<evidence type="ECO:0000256" key="2">
    <source>
        <dbReference type="ARBA" id="ARBA00006883"/>
    </source>
</evidence>
<dbReference type="InterPro" id="IPR011126">
    <property type="entry name" value="Hpr_kin/Pase_Hpr_N"/>
</dbReference>
<feature type="binding site" evidence="10">
    <location>
        <position position="203"/>
    </location>
    <ligand>
        <name>Mg(2+)</name>
        <dbReference type="ChEBI" id="CHEBI:18420"/>
    </ligand>
</feature>
<feature type="active site" evidence="10">
    <location>
        <position position="244"/>
    </location>
</feature>
<dbReference type="InterPro" id="IPR003755">
    <property type="entry name" value="HPr(Ser)_kin/Pase"/>
</dbReference>
<comment type="caution">
    <text evidence="13">The sequence shown here is derived from an EMBL/GenBank/DDBJ whole genome shotgun (WGS) entry which is preliminary data.</text>
</comment>
<keyword evidence="3 10" id="KW-0723">Serine/threonine-protein kinase</keyword>
<dbReference type="CDD" id="cd01918">
    <property type="entry name" value="HprK_C"/>
    <property type="match status" value="1"/>
</dbReference>
<dbReference type="InterPro" id="IPR011104">
    <property type="entry name" value="Hpr_kin/Pase_C"/>
</dbReference>
<evidence type="ECO:0000256" key="8">
    <source>
        <dbReference type="ARBA" id="ARBA00023268"/>
    </source>
</evidence>
<keyword evidence="10" id="KW-0460">Magnesium</keyword>
<feature type="domain" description="HPr kinase/phosphorylase C-terminal" evidence="12">
    <location>
        <begin position="131"/>
        <end position="300"/>
    </location>
</feature>
<reference evidence="13 14" key="1">
    <citation type="submission" date="2023-07" db="EMBL/GenBank/DDBJ databases">
        <title>Genomic Encyclopedia of Type Strains, Phase IV (KMG-IV): sequencing the most valuable type-strain genomes for metagenomic binning, comparative biology and taxonomic classification.</title>
        <authorList>
            <person name="Goeker M."/>
        </authorList>
    </citation>
    <scope>NUCLEOTIDE SEQUENCE [LARGE SCALE GENOMIC DNA]</scope>
    <source>
        <strain evidence="13 14">DSM 16784</strain>
    </source>
</reference>
<evidence type="ECO:0000313" key="13">
    <source>
        <dbReference type="EMBL" id="MDQ0360540.1"/>
    </source>
</evidence>
<feature type="active site" evidence="10">
    <location>
        <position position="160"/>
    </location>
</feature>
<keyword evidence="14" id="KW-1185">Reference proteome</keyword>
<evidence type="ECO:0000313" key="14">
    <source>
        <dbReference type="Proteomes" id="UP001230220"/>
    </source>
</evidence>
<feature type="region of interest" description="Important for the catalytic mechanism of both phosphorylation and dephosphorylation" evidence="10">
    <location>
        <begin position="202"/>
        <end position="211"/>
    </location>
</feature>
<protein>
    <recommendedName>
        <fullName evidence="10">HPr kinase/phosphorylase</fullName>
        <shortName evidence="10">HPrK/P</shortName>
        <ecNumber evidence="10">2.7.11.-</ecNumber>
        <ecNumber evidence="10">2.7.4.-</ecNumber>
    </recommendedName>
    <alternativeName>
        <fullName evidence="10">HPr(Ser) kinase/phosphorylase</fullName>
    </alternativeName>
</protein>
<evidence type="ECO:0000256" key="5">
    <source>
        <dbReference type="ARBA" id="ARBA00022741"/>
    </source>
</evidence>
<dbReference type="EC" id="2.7.11.-" evidence="10"/>
<comment type="similarity">
    <text evidence="2 10">Belongs to the HPrK/P family.</text>
</comment>
<feature type="binding site" evidence="10">
    <location>
        <begin position="154"/>
        <end position="161"/>
    </location>
    <ligand>
        <name>ATP</name>
        <dbReference type="ChEBI" id="CHEBI:30616"/>
    </ligand>
</feature>
<sequence length="312" mass="35292">MRAITVKEFVEHFNFEIVHGNKESLKRKIQIADTNRAGLELAGFFDYSQPKRIVVLGDKEVEYIKTMTQEEKYRSFEFLTGDETPLLIISKDHECPGVLSEIAYRKNFPILRSKQQTSRLIINIVSYLDEKLADIDSLHGVLLSIYGKGVLIRGESGMGKSEVALDLVRRGHQLISDDLVDCYLIHNEIIGYPPKLLEGGFIELRGIGIVNVRKLYGSSCTLPKTKVDFVIELKSWDSSAEYDRVGIEETKYEEILSVEIPKIILPLRGGRSMATIIESAVTNIVLKEEGYDSAKEFENRVLSFIGNQKGEE</sequence>
<organism evidence="13 14">
    <name type="scientific">Breznakia pachnodae</name>
    <dbReference type="NCBI Taxonomy" id="265178"/>
    <lineage>
        <taxon>Bacteria</taxon>
        <taxon>Bacillati</taxon>
        <taxon>Bacillota</taxon>
        <taxon>Erysipelotrichia</taxon>
        <taxon>Erysipelotrichales</taxon>
        <taxon>Erysipelotrichaceae</taxon>
        <taxon>Breznakia</taxon>
    </lineage>
</organism>
<keyword evidence="5 10" id="KW-0547">Nucleotide-binding</keyword>
<feature type="binding site" evidence="10">
    <location>
        <position position="161"/>
    </location>
    <ligand>
        <name>Mg(2+)</name>
        <dbReference type="ChEBI" id="CHEBI:18420"/>
    </ligand>
</feature>
<dbReference type="Gene3D" id="3.40.1390.20">
    <property type="entry name" value="HprK N-terminal domain-like"/>
    <property type="match status" value="1"/>
</dbReference>
<evidence type="ECO:0000256" key="4">
    <source>
        <dbReference type="ARBA" id="ARBA00022679"/>
    </source>
</evidence>
<dbReference type="Pfam" id="PF02603">
    <property type="entry name" value="Hpr_kinase_N"/>
    <property type="match status" value="1"/>
</dbReference>
<comment type="function">
    <text evidence="10">Catalyzes the ATP- as well as the pyrophosphate-dependent phosphorylation of a specific serine residue in HPr, a phosphocarrier protein of the phosphoenolpyruvate-dependent sugar phosphotransferase system (PTS). HprK/P also catalyzes the pyrophosphate-producing, inorganic phosphate-dependent dephosphorylation (phosphorolysis) of seryl-phosphorylated HPr (P-Ser-HPr). The two antagonistic activities of HprK/P are regulated by several intracellular metabolites, which change their concentration in response to the absence or presence of rapidly metabolisable carbon sources (glucose, fructose, etc.) in the growth medium. Therefore, by controlling the phosphorylation state of HPr, HPrK/P is a sensor enzyme that plays a major role in the regulation of carbon metabolism and sugar transport: it mediates carbon catabolite repression (CCR), and regulates PTS-catalyzed carbohydrate uptake and inducer exclusion.</text>
</comment>
<evidence type="ECO:0000259" key="11">
    <source>
        <dbReference type="Pfam" id="PF02603"/>
    </source>
</evidence>
<evidence type="ECO:0000256" key="1">
    <source>
        <dbReference type="ARBA" id="ARBA00001120"/>
    </source>
</evidence>
<dbReference type="RefSeq" id="WP_307406522.1">
    <property type="nucleotide sequence ID" value="NZ_JAUSUR010000002.1"/>
</dbReference>
<dbReference type="InterPro" id="IPR027417">
    <property type="entry name" value="P-loop_NTPase"/>
</dbReference>
<dbReference type="NCBIfam" id="TIGR00679">
    <property type="entry name" value="hpr-ser"/>
    <property type="match status" value="1"/>
</dbReference>
<dbReference type="PANTHER" id="PTHR30305:SF1">
    <property type="entry name" value="HPR KINASE_PHOSPHORYLASE"/>
    <property type="match status" value="1"/>
</dbReference>
<feature type="active site" description="Proton acceptor; for phosphorylation activity. Proton donor; for dephosphorylation activity" evidence="10">
    <location>
        <position position="178"/>
    </location>
</feature>
<accession>A0ABU0E160</accession>
<name>A0ABU0E160_9FIRM</name>
<comment type="domain">
    <text evidence="10">The Walker A ATP-binding motif also binds Pi and PPi.</text>
</comment>